<dbReference type="GeneID" id="95775912"/>
<dbReference type="EMBL" id="VAUP01000041">
    <property type="protein sequence ID" value="TLX40908.1"/>
    <property type="molecule type" value="Genomic_DNA"/>
</dbReference>
<evidence type="ECO:0000259" key="7">
    <source>
        <dbReference type="Pfam" id="PF06305"/>
    </source>
</evidence>
<evidence type="ECO:0000313" key="8">
    <source>
        <dbReference type="EMBL" id="TLX40908.1"/>
    </source>
</evidence>
<reference evidence="8 9" key="1">
    <citation type="submission" date="2019-05" db="EMBL/GenBank/DDBJ databases">
        <authorList>
            <person name="Zhou X."/>
        </authorList>
    </citation>
    <scope>NUCLEOTIDE SEQUENCE [LARGE SCALE GENOMIC DNA]</scope>
    <source>
        <strain evidence="8 9">DSM 432</strain>
    </source>
</reference>
<name>A0A6C1K9H3_XANAU</name>
<comment type="caution">
    <text evidence="8">The sequence shown here is derived from an EMBL/GenBank/DDBJ whole genome shotgun (WGS) entry which is preliminary data.</text>
</comment>
<proteinExistence type="predicted"/>
<evidence type="ECO:0000256" key="6">
    <source>
        <dbReference type="SAM" id="Phobius"/>
    </source>
</evidence>
<feature type="domain" description="Lipopolysaccharide assembly protein A" evidence="7">
    <location>
        <begin position="44"/>
        <end position="88"/>
    </location>
</feature>
<feature type="transmembrane region" description="Helical" evidence="6">
    <location>
        <begin position="45"/>
        <end position="69"/>
    </location>
</feature>
<evidence type="ECO:0000256" key="5">
    <source>
        <dbReference type="SAM" id="MobiDB-lite"/>
    </source>
</evidence>
<keyword evidence="3 6" id="KW-1133">Transmembrane helix</keyword>
<dbReference type="GO" id="GO:0005886">
    <property type="term" value="C:plasma membrane"/>
    <property type="evidence" value="ECO:0007669"/>
    <property type="project" value="InterPro"/>
</dbReference>
<dbReference type="OrthoDB" id="7868067at2"/>
<evidence type="ECO:0000256" key="4">
    <source>
        <dbReference type="ARBA" id="ARBA00023136"/>
    </source>
</evidence>
<keyword evidence="1" id="KW-1003">Cell membrane</keyword>
<sequence length="106" mass="11149">MARILSILIGLPLSIVAVALAVANRKSVTLSLDPFSPDAPALSVTLPLFALVFAALIVGVLAGGIVVWARQGRFRRAAREAKRELKRVTPVQQPSSTTLGLPAPRG</sequence>
<keyword evidence="4 6" id="KW-0472">Membrane</keyword>
<dbReference type="Proteomes" id="UP000305131">
    <property type="component" value="Unassembled WGS sequence"/>
</dbReference>
<gene>
    <name evidence="8" type="ORF">FBQ73_20875</name>
</gene>
<evidence type="ECO:0000256" key="1">
    <source>
        <dbReference type="ARBA" id="ARBA00022475"/>
    </source>
</evidence>
<evidence type="ECO:0000256" key="2">
    <source>
        <dbReference type="ARBA" id="ARBA00022692"/>
    </source>
</evidence>
<feature type="compositionally biased region" description="Polar residues" evidence="5">
    <location>
        <begin position="90"/>
        <end position="99"/>
    </location>
</feature>
<keyword evidence="2 6" id="KW-0812">Transmembrane</keyword>
<dbReference type="AlphaFoldDB" id="A0A6C1K9H3"/>
<organism evidence="8 9">
    <name type="scientific">Xanthobacter autotrophicus</name>
    <dbReference type="NCBI Taxonomy" id="280"/>
    <lineage>
        <taxon>Bacteria</taxon>
        <taxon>Pseudomonadati</taxon>
        <taxon>Pseudomonadota</taxon>
        <taxon>Alphaproteobacteria</taxon>
        <taxon>Hyphomicrobiales</taxon>
        <taxon>Xanthobacteraceae</taxon>
        <taxon>Xanthobacter</taxon>
    </lineage>
</organism>
<dbReference type="InterPro" id="IPR010445">
    <property type="entry name" value="LapA_dom"/>
</dbReference>
<accession>A0A6C1K9H3</accession>
<dbReference type="Pfam" id="PF06305">
    <property type="entry name" value="LapA_dom"/>
    <property type="match status" value="1"/>
</dbReference>
<protein>
    <submittedName>
        <fullName evidence="8">LapA family protein</fullName>
    </submittedName>
</protein>
<evidence type="ECO:0000313" key="9">
    <source>
        <dbReference type="Proteomes" id="UP000305131"/>
    </source>
</evidence>
<feature type="region of interest" description="Disordered" evidence="5">
    <location>
        <begin position="85"/>
        <end position="106"/>
    </location>
</feature>
<dbReference type="RefSeq" id="WP_138401421.1">
    <property type="nucleotide sequence ID" value="NZ_JBAFVI010000007.1"/>
</dbReference>
<evidence type="ECO:0000256" key="3">
    <source>
        <dbReference type="ARBA" id="ARBA00022989"/>
    </source>
</evidence>